<protein>
    <submittedName>
        <fullName evidence="4">Esterase</fullName>
    </submittedName>
</protein>
<dbReference type="PANTHER" id="PTHR10655">
    <property type="entry name" value="LYSOPHOSPHOLIPASE-RELATED"/>
    <property type="match status" value="1"/>
</dbReference>
<dbReference type="GO" id="GO:0016787">
    <property type="term" value="F:hydrolase activity"/>
    <property type="evidence" value="ECO:0007669"/>
    <property type="project" value="UniProtKB-KW"/>
</dbReference>
<feature type="domain" description="Phospholipase/carboxylesterase/thioesterase" evidence="3">
    <location>
        <begin position="48"/>
        <end position="243"/>
    </location>
</feature>
<dbReference type="SUPFAM" id="SSF53474">
    <property type="entry name" value="alpha/beta-Hydrolases"/>
    <property type="match status" value="1"/>
</dbReference>
<dbReference type="PANTHER" id="PTHR10655:SF17">
    <property type="entry name" value="LYSOPHOSPHOLIPASE-LIKE PROTEIN 1"/>
    <property type="match status" value="1"/>
</dbReference>
<dbReference type="AlphaFoldDB" id="A0A7Y0HYY2"/>
<comment type="caution">
    <text evidence="4">The sequence shown here is derived from an EMBL/GenBank/DDBJ whole genome shotgun (WGS) entry which is preliminary data.</text>
</comment>
<accession>A0A7Y0HYY2</accession>
<evidence type="ECO:0000259" key="3">
    <source>
        <dbReference type="Pfam" id="PF02230"/>
    </source>
</evidence>
<dbReference type="Pfam" id="PF02230">
    <property type="entry name" value="Abhydrolase_2"/>
    <property type="match status" value="1"/>
</dbReference>
<gene>
    <name evidence="4" type="ORF">G1C96_1441</name>
</gene>
<dbReference type="RefSeq" id="WP_169275947.1">
    <property type="nucleotide sequence ID" value="NZ_JAAIIH010000011.1"/>
</dbReference>
<dbReference type="Gene3D" id="3.40.50.1820">
    <property type="entry name" value="alpha/beta hydrolase"/>
    <property type="match status" value="1"/>
</dbReference>
<evidence type="ECO:0000256" key="1">
    <source>
        <dbReference type="ARBA" id="ARBA00006499"/>
    </source>
</evidence>
<dbReference type="Proteomes" id="UP000588277">
    <property type="component" value="Unassembled WGS sequence"/>
</dbReference>
<organism evidence="4 5">
    <name type="scientific">Bifidobacterium moraviense</name>
    <dbReference type="NCBI Taxonomy" id="2675323"/>
    <lineage>
        <taxon>Bacteria</taxon>
        <taxon>Bacillati</taxon>
        <taxon>Actinomycetota</taxon>
        <taxon>Actinomycetes</taxon>
        <taxon>Bifidobacteriales</taxon>
        <taxon>Bifidobacteriaceae</taxon>
        <taxon>Bifidobacterium</taxon>
    </lineage>
</organism>
<evidence type="ECO:0000313" key="4">
    <source>
        <dbReference type="EMBL" id="NMN00862.1"/>
    </source>
</evidence>
<proteinExistence type="inferred from homology"/>
<keyword evidence="5" id="KW-1185">Reference proteome</keyword>
<dbReference type="EMBL" id="JAAIIH010000011">
    <property type="protein sequence ID" value="NMN00862.1"/>
    <property type="molecule type" value="Genomic_DNA"/>
</dbReference>
<evidence type="ECO:0000256" key="2">
    <source>
        <dbReference type="ARBA" id="ARBA00022801"/>
    </source>
</evidence>
<reference evidence="4 5" key="1">
    <citation type="submission" date="2020-02" db="EMBL/GenBank/DDBJ databases">
        <title>Characterization of phylogenetic diversity of novel bifidobacterial species isolated in Czech ZOOs.</title>
        <authorList>
            <person name="Lugli G.A."/>
            <person name="Vera N.B."/>
            <person name="Ventura M."/>
        </authorList>
    </citation>
    <scope>NUCLEOTIDE SEQUENCE [LARGE SCALE GENOMIC DNA]</scope>
    <source>
        <strain evidence="4 5">DSM 109958</strain>
    </source>
</reference>
<keyword evidence="2" id="KW-0378">Hydrolase</keyword>
<dbReference type="InterPro" id="IPR003140">
    <property type="entry name" value="PLipase/COase/thioEstase"/>
</dbReference>
<comment type="similarity">
    <text evidence="1">Belongs to the AB hydrolase superfamily. AB hydrolase 2 family.</text>
</comment>
<name>A0A7Y0HYY2_9BIFI</name>
<sequence>MDDEENNDVRPLIGRESTVVPGRFGDPFTVDDSYVLTSRGGGRSAPGRPLFLALHGWGANEEDAEKLVQMVAPFNDYVSLRAPYTLQEAQGKYIPGAYSWFHDELVSGDDMDYDVFAAATAVDRWVREHVPDEREVVPIGFSQGGTIAVHLLRIDPERYRAAVSFSGYLAPGRVPGTAPADDRLEMLDIPVYYCYGKNETVVPKYELFACAAWLEEHTWLKTKSYHGLDHAVNLEEFNDIREWMINNALASGVM</sequence>
<evidence type="ECO:0000313" key="5">
    <source>
        <dbReference type="Proteomes" id="UP000588277"/>
    </source>
</evidence>
<dbReference type="InterPro" id="IPR029058">
    <property type="entry name" value="AB_hydrolase_fold"/>
</dbReference>
<dbReference type="InterPro" id="IPR050565">
    <property type="entry name" value="LYPA1-2/EST-like"/>
</dbReference>